<evidence type="ECO:0000313" key="4">
    <source>
        <dbReference type="EMBL" id="RUT10616.1"/>
    </source>
</evidence>
<dbReference type="Pfam" id="PF02195">
    <property type="entry name" value="ParB_N"/>
    <property type="match status" value="1"/>
</dbReference>
<dbReference type="SUPFAM" id="SSF109709">
    <property type="entry name" value="KorB DNA-binding domain-like"/>
    <property type="match status" value="1"/>
</dbReference>
<evidence type="ECO:0000313" key="5">
    <source>
        <dbReference type="Proteomes" id="UP000282574"/>
    </source>
</evidence>
<dbReference type="InterPro" id="IPR041468">
    <property type="entry name" value="HTH_ParB/Spo0J"/>
</dbReference>
<dbReference type="Proteomes" id="UP000282574">
    <property type="component" value="Unassembled WGS sequence"/>
</dbReference>
<dbReference type="PANTHER" id="PTHR33375">
    <property type="entry name" value="CHROMOSOME-PARTITIONING PROTEIN PARB-RELATED"/>
    <property type="match status" value="1"/>
</dbReference>
<dbReference type="FunFam" id="3.90.1530.30:FF:000001">
    <property type="entry name" value="Chromosome partitioning protein ParB"/>
    <property type="match status" value="1"/>
</dbReference>
<dbReference type="GO" id="GO:0003677">
    <property type="term" value="F:DNA binding"/>
    <property type="evidence" value="ECO:0007669"/>
    <property type="project" value="UniProtKB-KW"/>
</dbReference>
<keyword evidence="2" id="KW-0238">DNA-binding</keyword>
<sequence length="407" mass="45300">MAEGEANRFKLVPIAQIQLSHLEQPRHHFEFEALNHLASSILQHGILHPLLVRPISSATVKYELVAGERRFRAAMLAGLDAVPVVIRELGDLEAATLTLVENLQRENLDAIEETRGIVRLLALRLQMGCEAIVSLLVRMAKEAKGQTAQNVLDSTTTAIVIDVFSSLGKMSWESFVTCRLPLLNLPLDLQAAIQTQALNYTKALALSRLKDDERRSLLLRQVLEQNLSVRQIQNQIRQLQQLESPNQIGRNLFNHQSGCFQTNFEADLEAYGAICEDRNTKANTTENQTWSPASETGAAEPLRLETELGIVQIVPLIHATQLEQSTGEQVSLAPNSISTQSGQQDIEEPPFQEALDIQIDTLTQIETISRQVRESLASNCQGICTPKQQRQLLKLLAQLHQILGNKL</sequence>
<dbReference type="PANTHER" id="PTHR33375:SF7">
    <property type="entry name" value="CHROMOSOME 2-PARTITIONING PROTEIN PARB-RELATED"/>
    <property type="match status" value="1"/>
</dbReference>
<dbReference type="AlphaFoldDB" id="A0AB37UGA4"/>
<comment type="caution">
    <text evidence="4">The sequence shown here is derived from an EMBL/GenBank/DDBJ whole genome shotgun (WGS) entry which is preliminary data.</text>
</comment>
<feature type="domain" description="ParB-like N-terminal" evidence="3">
    <location>
        <begin position="10"/>
        <end position="103"/>
    </location>
</feature>
<dbReference type="InterPro" id="IPR036086">
    <property type="entry name" value="ParB/Sulfiredoxin_sf"/>
</dbReference>
<dbReference type="Pfam" id="PF17762">
    <property type="entry name" value="HTH_ParB"/>
    <property type="match status" value="1"/>
</dbReference>
<dbReference type="InterPro" id="IPR004437">
    <property type="entry name" value="ParB/RepB/Spo0J"/>
</dbReference>
<dbReference type="SMART" id="SM00470">
    <property type="entry name" value="ParB"/>
    <property type="match status" value="1"/>
</dbReference>
<dbReference type="GO" id="GO:0005694">
    <property type="term" value="C:chromosome"/>
    <property type="evidence" value="ECO:0007669"/>
    <property type="project" value="TreeGrafter"/>
</dbReference>
<dbReference type="NCBIfam" id="TIGR00180">
    <property type="entry name" value="parB_part"/>
    <property type="match status" value="1"/>
</dbReference>
<dbReference type="InterPro" id="IPR003115">
    <property type="entry name" value="ParB_N"/>
</dbReference>
<accession>A0AB37UGA4</accession>
<proteinExistence type="inferred from homology"/>
<evidence type="ECO:0000256" key="1">
    <source>
        <dbReference type="ARBA" id="ARBA00006295"/>
    </source>
</evidence>
<dbReference type="RefSeq" id="WP_015155256.1">
    <property type="nucleotide sequence ID" value="NZ_JAVKZF010000001.1"/>
</dbReference>
<dbReference type="Gene3D" id="3.90.1530.30">
    <property type="match status" value="1"/>
</dbReference>
<keyword evidence="5" id="KW-1185">Reference proteome</keyword>
<dbReference type="SUPFAM" id="SSF110849">
    <property type="entry name" value="ParB/Sulfiredoxin"/>
    <property type="match status" value="1"/>
</dbReference>
<protein>
    <recommendedName>
        <fullName evidence="3">ParB-like N-terminal domain-containing protein</fullName>
    </recommendedName>
</protein>
<dbReference type="InterPro" id="IPR050336">
    <property type="entry name" value="Chromosome_partition/occlusion"/>
</dbReference>
<dbReference type="GO" id="GO:0007059">
    <property type="term" value="P:chromosome segregation"/>
    <property type="evidence" value="ECO:0007669"/>
    <property type="project" value="TreeGrafter"/>
</dbReference>
<dbReference type="EMBL" id="RSCK01000039">
    <property type="protein sequence ID" value="RUT10616.1"/>
    <property type="molecule type" value="Genomic_DNA"/>
</dbReference>
<evidence type="ECO:0000256" key="2">
    <source>
        <dbReference type="ARBA" id="ARBA00023125"/>
    </source>
</evidence>
<gene>
    <name evidence="4" type="ORF">DSM107010_40690</name>
</gene>
<dbReference type="Gene3D" id="1.10.10.2830">
    <property type="match status" value="1"/>
</dbReference>
<comment type="similarity">
    <text evidence="1">Belongs to the ParB family.</text>
</comment>
<name>A0AB37UGA4_9CYAN</name>
<organism evidence="4 5">
    <name type="scientific">Chroococcidiopsis cubana SAG 39.79</name>
    <dbReference type="NCBI Taxonomy" id="388085"/>
    <lineage>
        <taxon>Bacteria</taxon>
        <taxon>Bacillati</taxon>
        <taxon>Cyanobacteriota</taxon>
        <taxon>Cyanophyceae</taxon>
        <taxon>Chroococcidiopsidales</taxon>
        <taxon>Chroococcidiopsidaceae</taxon>
        <taxon>Chroococcidiopsis</taxon>
    </lineage>
</organism>
<reference evidence="4 5" key="1">
    <citation type="journal article" date="2019" name="Genome Biol. Evol.">
        <title>Day and night: Metabolic profiles and evolutionary relationships of six axenic non-marine cyanobacteria.</title>
        <authorList>
            <person name="Will S.E."/>
            <person name="Henke P."/>
            <person name="Boedeker C."/>
            <person name="Huang S."/>
            <person name="Brinkmann H."/>
            <person name="Rohde M."/>
            <person name="Jarek M."/>
            <person name="Friedl T."/>
            <person name="Seufert S."/>
            <person name="Schumacher M."/>
            <person name="Overmann J."/>
            <person name="Neumann-Schaal M."/>
            <person name="Petersen J."/>
        </authorList>
    </citation>
    <scope>NUCLEOTIDE SEQUENCE [LARGE SCALE GENOMIC DNA]</scope>
    <source>
        <strain evidence="4 5">SAG 39.79</strain>
    </source>
</reference>
<evidence type="ECO:0000259" key="3">
    <source>
        <dbReference type="SMART" id="SM00470"/>
    </source>
</evidence>